<sequence>MSTSMNIKITVTSHIIIECPVILAGYLQHPIINNY</sequence>
<reference evidence="1" key="1">
    <citation type="submission" date="2018-11" db="EMBL/GenBank/DDBJ databases">
        <title>Draft genome sequence of commensal E.coli strains.</title>
        <authorList>
            <person name="Arimizu Y."/>
            <person name="Hayashi T."/>
            <person name="Ogura Y."/>
        </authorList>
    </citation>
    <scope>NUCLEOTIDE SEQUENCE</scope>
    <source>
        <strain evidence="1">39-H19-A</strain>
    </source>
</reference>
<proteinExistence type="predicted"/>
<dbReference type="AlphaFoldDB" id="A0A479E0I6"/>
<protein>
    <submittedName>
        <fullName evidence="1">Uncharacterized protein</fullName>
    </submittedName>
</protein>
<comment type="caution">
    <text evidence="1">The sequence shown here is derived from an EMBL/GenBank/DDBJ whole genome shotgun (WGS) entry which is preliminary data.</text>
</comment>
<dbReference type="EMBL" id="BICW01000061">
    <property type="protein sequence ID" value="GCG67608.1"/>
    <property type="molecule type" value="Genomic_DNA"/>
</dbReference>
<organism evidence="1">
    <name type="scientific">Escherichia coli</name>
    <dbReference type="NCBI Taxonomy" id="562"/>
    <lineage>
        <taxon>Bacteria</taxon>
        <taxon>Pseudomonadati</taxon>
        <taxon>Pseudomonadota</taxon>
        <taxon>Gammaproteobacteria</taxon>
        <taxon>Enterobacterales</taxon>
        <taxon>Enterobacteriaceae</taxon>
        <taxon>Escherichia</taxon>
    </lineage>
</organism>
<evidence type="ECO:0000313" key="1">
    <source>
        <dbReference type="EMBL" id="GCG67608.1"/>
    </source>
</evidence>
<gene>
    <name evidence="1" type="ORF">BvCmsH19A_04774</name>
</gene>
<accession>A0A479E0I6</accession>
<name>A0A479E0I6_ECOLX</name>